<evidence type="ECO:0000256" key="9">
    <source>
        <dbReference type="HAMAP-Rule" id="MF_01971"/>
    </source>
</evidence>
<dbReference type="GO" id="GO:0071949">
    <property type="term" value="F:FAD binding"/>
    <property type="evidence" value="ECO:0007669"/>
    <property type="project" value="InterPro"/>
</dbReference>
<evidence type="ECO:0000256" key="8">
    <source>
        <dbReference type="ARBA" id="ARBA00047818"/>
    </source>
</evidence>
<keyword evidence="7 9" id="KW-0503">Monooxygenase</keyword>
<evidence type="ECO:0000256" key="3">
    <source>
        <dbReference type="ARBA" id="ARBA00022642"/>
    </source>
</evidence>
<dbReference type="SUPFAM" id="SSF51905">
    <property type="entry name" value="FAD/NAD(P)-binding domain"/>
    <property type="match status" value="1"/>
</dbReference>
<evidence type="ECO:0000256" key="4">
    <source>
        <dbReference type="ARBA" id="ARBA00022827"/>
    </source>
</evidence>
<name>A0AA49GP20_9BACT</name>
<keyword evidence="6 9" id="KW-0560">Oxidoreductase</keyword>
<dbReference type="Gene3D" id="3.50.50.60">
    <property type="entry name" value="FAD/NAD(P)-binding domain"/>
    <property type="match status" value="1"/>
</dbReference>
<evidence type="ECO:0000259" key="10">
    <source>
        <dbReference type="Pfam" id="PF01494"/>
    </source>
</evidence>
<gene>
    <name evidence="9" type="primary">kmo</name>
    <name evidence="11" type="ORF">K4G66_04190</name>
</gene>
<dbReference type="GO" id="GO:0043420">
    <property type="term" value="P:anthranilate metabolic process"/>
    <property type="evidence" value="ECO:0007669"/>
    <property type="project" value="UniProtKB-UniRule"/>
</dbReference>
<evidence type="ECO:0000313" key="11">
    <source>
        <dbReference type="EMBL" id="WKN37907.1"/>
    </source>
</evidence>
<reference evidence="11" key="1">
    <citation type="journal article" date="2023" name="Comput. Struct. Biotechnol. J.">
        <title>Discovery of a novel marine Bacteroidetes with a rich repertoire of carbohydrate-active enzymes.</title>
        <authorList>
            <person name="Chen B."/>
            <person name="Liu G."/>
            <person name="Chen Q."/>
            <person name="Wang H."/>
            <person name="Liu L."/>
            <person name="Tang K."/>
        </authorList>
    </citation>
    <scope>NUCLEOTIDE SEQUENCE</scope>
    <source>
        <strain evidence="11">TK19036</strain>
    </source>
</reference>
<dbReference type="GO" id="GO:0070189">
    <property type="term" value="P:kynurenine metabolic process"/>
    <property type="evidence" value="ECO:0007669"/>
    <property type="project" value="TreeGrafter"/>
</dbReference>
<dbReference type="InterPro" id="IPR002938">
    <property type="entry name" value="FAD-bd"/>
</dbReference>
<dbReference type="EC" id="1.14.13.9" evidence="9"/>
<dbReference type="EMBL" id="CP120682">
    <property type="protein sequence ID" value="WKN37907.1"/>
    <property type="molecule type" value="Genomic_DNA"/>
</dbReference>
<dbReference type="AlphaFoldDB" id="A0AA49GP20"/>
<evidence type="ECO:0000256" key="5">
    <source>
        <dbReference type="ARBA" id="ARBA00022857"/>
    </source>
</evidence>
<evidence type="ECO:0000256" key="2">
    <source>
        <dbReference type="ARBA" id="ARBA00022630"/>
    </source>
</evidence>
<dbReference type="PANTHER" id="PTHR46028:SF2">
    <property type="entry name" value="KYNURENINE 3-MONOOXYGENASE"/>
    <property type="match status" value="1"/>
</dbReference>
<keyword evidence="3 9" id="KW-0662">Pyridine nucleotide biosynthesis</keyword>
<evidence type="ECO:0000256" key="7">
    <source>
        <dbReference type="ARBA" id="ARBA00023033"/>
    </source>
</evidence>
<dbReference type="FunFam" id="3.50.50.60:FF:000185">
    <property type="entry name" value="Kynurenine 3-monooxygenase"/>
    <property type="match status" value="1"/>
</dbReference>
<dbReference type="Pfam" id="PF01494">
    <property type="entry name" value="FAD_binding_3"/>
    <property type="match status" value="1"/>
</dbReference>
<protein>
    <recommendedName>
        <fullName evidence="9">Kynurenine 3-monooxygenase</fullName>
        <ecNumber evidence="9">1.14.13.9</ecNumber>
    </recommendedName>
    <alternativeName>
        <fullName evidence="9">Kynurenine 3-hydroxylase</fullName>
    </alternativeName>
</protein>
<evidence type="ECO:0000256" key="1">
    <source>
        <dbReference type="ARBA" id="ARBA00001974"/>
    </source>
</evidence>
<evidence type="ECO:0000256" key="6">
    <source>
        <dbReference type="ARBA" id="ARBA00023002"/>
    </source>
</evidence>
<dbReference type="InterPro" id="IPR027545">
    <property type="entry name" value="Kynurenine_monooxygenase"/>
</dbReference>
<keyword evidence="4 9" id="KW-0274">FAD</keyword>
<keyword evidence="2 9" id="KW-0285">Flavoprotein</keyword>
<accession>A0AA49GP20</accession>
<sequence>MNQPTMTVLGAGLSGALLSVLLSRQNYQVHLYEKRPDPRKGGVDDGRSINLALSHRGWKALEQAGLRDKVMAQAIAMKGRMMHSVKGELSFQPYGTEQQAIYSVSRSGLNQLLVTEAEEAGAELHFQHLCEEIYLDRGAALLSNLEDKSTFVTEPDLLIGADGAYSTLRTTMQKTPRYNYSQSYIEHGYKELTIPAKDGEFALEPHALHIWPRGGYMLIALPNYNKSFTCTLFMPYEGKESFAELDSPEQVTRFFEDRFPDALAVMPQLTEEFFENPTSDLVTIKCFPWSRYGKNVLIGDAAHAIVPFYGQGMNAGFEDCRIFMDLLAEYGNDYTGLVTHFQDLRKPDADAVAELALHNFIEMRDLVADREFLERKKIEAELHHRYPERWVPLYTMVTFTDMRYSDALRTGKLQDKIMRRVMKHYDYATELSDHDYERIVGMLYDEEDL</sequence>
<dbReference type="GO" id="GO:0004502">
    <property type="term" value="F:kynurenine 3-monooxygenase activity"/>
    <property type="evidence" value="ECO:0007669"/>
    <property type="project" value="UniProtKB-UniRule"/>
</dbReference>
<dbReference type="GO" id="GO:0019805">
    <property type="term" value="P:quinolinate biosynthetic process"/>
    <property type="evidence" value="ECO:0007669"/>
    <property type="project" value="UniProtKB-UniRule"/>
</dbReference>
<dbReference type="PANTHER" id="PTHR46028">
    <property type="entry name" value="KYNURENINE 3-MONOOXYGENASE"/>
    <property type="match status" value="1"/>
</dbReference>
<organism evidence="11">
    <name type="scientific">Roseihalotalea indica</name>
    <dbReference type="NCBI Taxonomy" id="2867963"/>
    <lineage>
        <taxon>Bacteria</taxon>
        <taxon>Pseudomonadati</taxon>
        <taxon>Bacteroidota</taxon>
        <taxon>Cytophagia</taxon>
        <taxon>Cytophagales</taxon>
        <taxon>Catalimonadaceae</taxon>
        <taxon>Roseihalotalea</taxon>
    </lineage>
</organism>
<reference evidence="11" key="2">
    <citation type="journal article" date="2024" name="Antonie Van Leeuwenhoek">
        <title>Roseihalotalea indica gen. nov., sp. nov., a halophilic Bacteroidetes from mesopelagic Southwest Indian Ocean with higher carbohydrate metabolic potential.</title>
        <authorList>
            <person name="Chen B."/>
            <person name="Zhang M."/>
            <person name="Lin D."/>
            <person name="Ye J."/>
            <person name="Tang K."/>
        </authorList>
    </citation>
    <scope>NUCLEOTIDE SEQUENCE</scope>
    <source>
        <strain evidence="11">TK19036</strain>
    </source>
</reference>
<dbReference type="PRINTS" id="PR00420">
    <property type="entry name" value="RNGMNOXGNASE"/>
</dbReference>
<proteinExistence type="inferred from homology"/>
<dbReference type="HAMAP" id="MF_01971">
    <property type="entry name" value="Kynurenine_monooxygenase"/>
    <property type="match status" value="1"/>
</dbReference>
<comment type="catalytic activity">
    <reaction evidence="8 9">
        <text>L-kynurenine + NADPH + O2 + H(+) = 3-hydroxy-L-kynurenine + NADP(+) + H2O</text>
        <dbReference type="Rhea" id="RHEA:20545"/>
        <dbReference type="ChEBI" id="CHEBI:15377"/>
        <dbReference type="ChEBI" id="CHEBI:15378"/>
        <dbReference type="ChEBI" id="CHEBI:15379"/>
        <dbReference type="ChEBI" id="CHEBI:57783"/>
        <dbReference type="ChEBI" id="CHEBI:57959"/>
        <dbReference type="ChEBI" id="CHEBI:58125"/>
        <dbReference type="ChEBI" id="CHEBI:58349"/>
        <dbReference type="EC" id="1.14.13.9"/>
    </reaction>
</comment>
<dbReference type="GO" id="GO:0019363">
    <property type="term" value="P:pyridine nucleotide biosynthetic process"/>
    <property type="evidence" value="ECO:0007669"/>
    <property type="project" value="UniProtKB-KW"/>
</dbReference>
<comment type="pathway">
    <text evidence="9">Cofactor biosynthesis; NAD(+) biosynthesis; quinolinate from L-kynurenine: step 1/3.</text>
</comment>
<feature type="domain" description="FAD-binding" evidence="10">
    <location>
        <begin position="7"/>
        <end position="330"/>
    </location>
</feature>
<keyword evidence="5 9" id="KW-0521">NADP</keyword>
<comment type="function">
    <text evidence="9">Catalyzes the hydroxylation of L-kynurenine (L-Kyn) to form 3-hydroxy-L-kynurenine (L-3OHKyn). Required for synthesis of quinolinic acid.</text>
</comment>
<comment type="cofactor">
    <cofactor evidence="1 9">
        <name>FAD</name>
        <dbReference type="ChEBI" id="CHEBI:57692"/>
    </cofactor>
</comment>
<dbReference type="InterPro" id="IPR036188">
    <property type="entry name" value="FAD/NAD-bd_sf"/>
</dbReference>
<dbReference type="GO" id="GO:0006569">
    <property type="term" value="P:L-tryptophan catabolic process"/>
    <property type="evidence" value="ECO:0007669"/>
    <property type="project" value="UniProtKB-UniRule"/>
</dbReference>
<comment type="similarity">
    <text evidence="9">Belongs to the aromatic-ring hydroxylase family. KMO subfamily.</text>
</comment>